<evidence type="ECO:0000313" key="2">
    <source>
        <dbReference type="Proteomes" id="UP000679388"/>
    </source>
</evidence>
<proteinExistence type="predicted"/>
<dbReference type="Gene3D" id="1.10.238.160">
    <property type="match status" value="1"/>
</dbReference>
<evidence type="ECO:0000313" key="1">
    <source>
        <dbReference type="EMBL" id="QUY37611.1"/>
    </source>
</evidence>
<dbReference type="InterPro" id="IPR010260">
    <property type="entry name" value="AlpA"/>
</dbReference>
<organism evidence="1 2">
    <name type="scientific">Acinetobacter junii</name>
    <dbReference type="NCBI Taxonomy" id="40215"/>
    <lineage>
        <taxon>Bacteria</taxon>
        <taxon>Pseudomonadati</taxon>
        <taxon>Pseudomonadota</taxon>
        <taxon>Gammaproteobacteria</taxon>
        <taxon>Moraxellales</taxon>
        <taxon>Moraxellaceae</taxon>
        <taxon>Acinetobacter</taxon>
    </lineage>
</organism>
<reference evidence="1" key="1">
    <citation type="submission" date="2020-07" db="EMBL/GenBank/DDBJ databases">
        <title>Acinetobacter junii strain YR7 chromosome and plasmid pNDM-YR7.</title>
        <authorList>
            <person name="Tang B."/>
        </authorList>
    </citation>
    <scope>NUCLEOTIDE SEQUENCE</scope>
    <source>
        <strain evidence="1">YR7</strain>
    </source>
</reference>
<sequence length="74" mass="8792">MSQSNQYQYQIFNIKTVIEITGISRSTIYEIIDPKSSYYDPNFPKPISLTKNRIGWVSKEIYDWIESKIAQRKK</sequence>
<protein>
    <submittedName>
        <fullName evidence="1">AlpA family phage regulatory protein</fullName>
    </submittedName>
</protein>
<dbReference type="EMBL" id="CP059558">
    <property type="protein sequence ID" value="QUY37611.1"/>
    <property type="molecule type" value="Genomic_DNA"/>
</dbReference>
<name>A0AAX1ML27_ACIJU</name>
<dbReference type="PANTHER" id="PTHR36154:SF1">
    <property type="entry name" value="DNA-BINDING TRANSCRIPTIONAL ACTIVATOR ALPA"/>
    <property type="match status" value="1"/>
</dbReference>
<dbReference type="InterPro" id="IPR052931">
    <property type="entry name" value="Prophage_regulatory_activator"/>
</dbReference>
<dbReference type="GeneID" id="70091941"/>
<dbReference type="Pfam" id="PF05930">
    <property type="entry name" value="Phage_AlpA"/>
    <property type="match status" value="1"/>
</dbReference>
<dbReference type="PANTHER" id="PTHR36154">
    <property type="entry name" value="DNA-BINDING TRANSCRIPTIONAL ACTIVATOR ALPA"/>
    <property type="match status" value="1"/>
</dbReference>
<dbReference type="RefSeq" id="WP_212639299.1">
    <property type="nucleotide sequence ID" value="NZ_CP059558.1"/>
</dbReference>
<dbReference type="AlphaFoldDB" id="A0AAX1ML27"/>
<accession>A0AAX1ML27</accession>
<gene>
    <name evidence="1" type="ORF">H2677_05385</name>
</gene>
<dbReference type="Proteomes" id="UP000679388">
    <property type="component" value="Chromosome"/>
</dbReference>